<dbReference type="AlphaFoldDB" id="A0A0F9RNU4"/>
<comment type="caution">
    <text evidence="1">The sequence shown here is derived from an EMBL/GenBank/DDBJ whole genome shotgun (WGS) entry which is preliminary data.</text>
</comment>
<gene>
    <name evidence="1" type="ORF">LCGC14_0872590</name>
</gene>
<sequence>MEEINFYKDLFTKRTMIQYYFRPMKGGVFFCIATSIEQARRKRDKYLKEGGYEKG</sequence>
<protein>
    <submittedName>
        <fullName evidence="1">Uncharacterized protein</fullName>
    </submittedName>
</protein>
<dbReference type="EMBL" id="LAZR01002704">
    <property type="protein sequence ID" value="KKN26631.1"/>
    <property type="molecule type" value="Genomic_DNA"/>
</dbReference>
<name>A0A0F9RNU4_9ZZZZ</name>
<organism evidence="1">
    <name type="scientific">marine sediment metagenome</name>
    <dbReference type="NCBI Taxonomy" id="412755"/>
    <lineage>
        <taxon>unclassified sequences</taxon>
        <taxon>metagenomes</taxon>
        <taxon>ecological metagenomes</taxon>
    </lineage>
</organism>
<proteinExistence type="predicted"/>
<reference evidence="1" key="1">
    <citation type="journal article" date="2015" name="Nature">
        <title>Complex archaea that bridge the gap between prokaryotes and eukaryotes.</title>
        <authorList>
            <person name="Spang A."/>
            <person name="Saw J.H."/>
            <person name="Jorgensen S.L."/>
            <person name="Zaremba-Niedzwiedzka K."/>
            <person name="Martijn J."/>
            <person name="Lind A.E."/>
            <person name="van Eijk R."/>
            <person name="Schleper C."/>
            <person name="Guy L."/>
            <person name="Ettema T.J."/>
        </authorList>
    </citation>
    <scope>NUCLEOTIDE SEQUENCE</scope>
</reference>
<evidence type="ECO:0000313" key="1">
    <source>
        <dbReference type="EMBL" id="KKN26631.1"/>
    </source>
</evidence>
<accession>A0A0F9RNU4</accession>